<reference evidence="3" key="2">
    <citation type="submission" date="2020-10" db="UniProtKB">
        <authorList>
            <consortium name="WormBaseParasite"/>
        </authorList>
    </citation>
    <scope>IDENTIFICATION</scope>
</reference>
<organism evidence="2 3">
    <name type="scientific">Panagrellus redivivus</name>
    <name type="common">Microworm</name>
    <dbReference type="NCBI Taxonomy" id="6233"/>
    <lineage>
        <taxon>Eukaryota</taxon>
        <taxon>Metazoa</taxon>
        <taxon>Ecdysozoa</taxon>
        <taxon>Nematoda</taxon>
        <taxon>Chromadorea</taxon>
        <taxon>Rhabditida</taxon>
        <taxon>Tylenchina</taxon>
        <taxon>Panagrolaimomorpha</taxon>
        <taxon>Panagrolaimoidea</taxon>
        <taxon>Panagrolaimidae</taxon>
        <taxon>Panagrellus</taxon>
    </lineage>
</organism>
<accession>A0A7E4ZS16</accession>
<sequence length="148" mass="16045">MADFVVVESSVDQSFATVSLETPVSSCFIDLLPCLLIVVSKIMISVTHFIDGQIFEDLTTPQGFARATNHMLAAFLKHQETVFIVIAAMMAAVLLGQIMIVMSVRSLVGQFDRALDSVEPPSYNSLVKNGTRRMQTATAPPAVHVAAF</sequence>
<keyword evidence="1" id="KW-0472">Membrane</keyword>
<protein>
    <submittedName>
        <fullName evidence="3">ABC transmembrane type-1 domain-containing protein</fullName>
    </submittedName>
</protein>
<reference evidence="2" key="1">
    <citation type="journal article" date="2013" name="Genetics">
        <title>The draft genome and transcriptome of Panagrellus redivivus are shaped by the harsh demands of a free-living lifestyle.</title>
        <authorList>
            <person name="Srinivasan J."/>
            <person name="Dillman A.R."/>
            <person name="Macchietto M.G."/>
            <person name="Heikkinen L."/>
            <person name="Lakso M."/>
            <person name="Fracchia K.M."/>
            <person name="Antoshechkin I."/>
            <person name="Mortazavi A."/>
            <person name="Wong G."/>
            <person name="Sternberg P.W."/>
        </authorList>
    </citation>
    <scope>NUCLEOTIDE SEQUENCE [LARGE SCALE GENOMIC DNA]</scope>
    <source>
        <strain evidence="2">MT8872</strain>
    </source>
</reference>
<keyword evidence="1" id="KW-1133">Transmembrane helix</keyword>
<proteinExistence type="predicted"/>
<dbReference type="AlphaFoldDB" id="A0A7E4ZS16"/>
<feature type="transmembrane region" description="Helical" evidence="1">
    <location>
        <begin position="81"/>
        <end position="104"/>
    </location>
</feature>
<keyword evidence="2" id="KW-1185">Reference proteome</keyword>
<evidence type="ECO:0000313" key="2">
    <source>
        <dbReference type="Proteomes" id="UP000492821"/>
    </source>
</evidence>
<evidence type="ECO:0000313" key="3">
    <source>
        <dbReference type="WBParaSite" id="Pan_g14083.t1"/>
    </source>
</evidence>
<evidence type="ECO:0000256" key="1">
    <source>
        <dbReference type="SAM" id="Phobius"/>
    </source>
</evidence>
<dbReference type="Proteomes" id="UP000492821">
    <property type="component" value="Unassembled WGS sequence"/>
</dbReference>
<keyword evidence="1" id="KW-0812">Transmembrane</keyword>
<name>A0A7E4ZS16_PANRE</name>
<dbReference type="WBParaSite" id="Pan_g14083.t1">
    <property type="protein sequence ID" value="Pan_g14083.t1"/>
    <property type="gene ID" value="Pan_g14083"/>
</dbReference>